<dbReference type="Proteomes" id="UP001139028">
    <property type="component" value="Unassembled WGS sequence"/>
</dbReference>
<evidence type="ECO:0000313" key="2">
    <source>
        <dbReference type="Proteomes" id="UP001139028"/>
    </source>
</evidence>
<keyword evidence="2" id="KW-1185">Reference proteome</keyword>
<dbReference type="Pfam" id="PF13565">
    <property type="entry name" value="HTH_32"/>
    <property type="match status" value="1"/>
</dbReference>
<reference evidence="1" key="1">
    <citation type="journal article" date="2022" name="Arch. Microbiol.">
        <title>Microbulbifer okhotskensis sp. nov., isolated from a deep bottom sediment of the Okhotsk Sea.</title>
        <authorList>
            <person name="Romanenko L."/>
            <person name="Kurilenko V."/>
            <person name="Otstavnykh N."/>
            <person name="Velansky P."/>
            <person name="Isaeva M."/>
            <person name="Mikhailov V."/>
        </authorList>
    </citation>
    <scope>NUCLEOTIDE SEQUENCE</scope>
    <source>
        <strain evidence="1">OS29</strain>
    </source>
</reference>
<dbReference type="AlphaFoldDB" id="A0A9X2ES20"/>
<comment type="caution">
    <text evidence="1">The sequence shown here is derived from an EMBL/GenBank/DDBJ whole genome shotgun (WGS) entry which is preliminary data.</text>
</comment>
<name>A0A9X2ES20_9GAMM</name>
<protein>
    <submittedName>
        <fullName evidence="1">Helix-turn-helix domain-containing protein</fullName>
    </submittedName>
</protein>
<organism evidence="1 2">
    <name type="scientific">Microbulbifer okhotskensis</name>
    <dbReference type="NCBI Taxonomy" id="2926617"/>
    <lineage>
        <taxon>Bacteria</taxon>
        <taxon>Pseudomonadati</taxon>
        <taxon>Pseudomonadota</taxon>
        <taxon>Gammaproteobacteria</taxon>
        <taxon>Cellvibrionales</taxon>
        <taxon>Microbulbiferaceae</taxon>
        <taxon>Microbulbifer</taxon>
    </lineage>
</organism>
<accession>A0A9X2ES20</accession>
<dbReference type="EMBL" id="JALBWM010000189">
    <property type="protein sequence ID" value="MCO1336759.1"/>
    <property type="molecule type" value="Genomic_DNA"/>
</dbReference>
<evidence type="ECO:0000313" key="1">
    <source>
        <dbReference type="EMBL" id="MCO1336759.1"/>
    </source>
</evidence>
<gene>
    <name evidence="1" type="ORF">MO867_20745</name>
</gene>
<dbReference type="RefSeq" id="WP_252472655.1">
    <property type="nucleotide sequence ID" value="NZ_JALBWM010000189.1"/>
</dbReference>
<sequence>MRTLQRWDKALQKGSLVDQRKSAAQLRTRDNKLSAEERQKVLNICNQSEYRSLPPSQIAPILADQGIYIASKSSFYRILREAG</sequence>
<proteinExistence type="predicted"/>